<accession>A0ABS1V9J5</accession>
<keyword evidence="1" id="KW-0472">Membrane</keyword>
<evidence type="ECO:0000256" key="1">
    <source>
        <dbReference type="SAM" id="Phobius"/>
    </source>
</evidence>
<protein>
    <submittedName>
        <fullName evidence="2">Uncharacterized protein</fullName>
    </submittedName>
</protein>
<evidence type="ECO:0000313" key="3">
    <source>
        <dbReference type="Proteomes" id="UP000606490"/>
    </source>
</evidence>
<feature type="transmembrane region" description="Helical" evidence="1">
    <location>
        <begin position="63"/>
        <end position="85"/>
    </location>
</feature>
<sequence>MAVLAVILAAQHGALEPLRPWLLGHHEALGLSEPQVEHWLHPASYSAGSLLAATNGLPAPWDVLAKLGLLVFALVFLLAALRAVLRAGRWLREMVI</sequence>
<keyword evidence="1" id="KW-1133">Transmembrane helix</keyword>
<name>A0ABS1V9J5_9PROT</name>
<organism evidence="2 3">
    <name type="scientific">Belnapia mucosa</name>
    <dbReference type="NCBI Taxonomy" id="2804532"/>
    <lineage>
        <taxon>Bacteria</taxon>
        <taxon>Pseudomonadati</taxon>
        <taxon>Pseudomonadota</taxon>
        <taxon>Alphaproteobacteria</taxon>
        <taxon>Acetobacterales</taxon>
        <taxon>Roseomonadaceae</taxon>
        <taxon>Belnapia</taxon>
    </lineage>
</organism>
<dbReference type="Proteomes" id="UP000606490">
    <property type="component" value="Unassembled WGS sequence"/>
</dbReference>
<evidence type="ECO:0000313" key="2">
    <source>
        <dbReference type="EMBL" id="MBL6458349.1"/>
    </source>
</evidence>
<keyword evidence="3" id="KW-1185">Reference proteome</keyword>
<reference evidence="2 3" key="1">
    <citation type="submission" date="2021-01" db="EMBL/GenBank/DDBJ databases">
        <title>Belnapia mucosa sp. nov. and Belnapia arida sp. nov., isolated from the Tabernas Desert (Almeria, Spain).</title>
        <authorList>
            <person name="Molina-Menor E."/>
            <person name="Vidal-Verdu A."/>
            <person name="Calonge A."/>
            <person name="Satari L."/>
            <person name="Pereto Magraner J."/>
            <person name="Porcar Miralles M."/>
        </authorList>
    </citation>
    <scope>NUCLEOTIDE SEQUENCE [LARGE SCALE GENOMIC DNA]</scope>
    <source>
        <strain evidence="2 3">T6</strain>
    </source>
</reference>
<proteinExistence type="predicted"/>
<dbReference type="EMBL" id="JAEUXJ010000014">
    <property type="protein sequence ID" value="MBL6458349.1"/>
    <property type="molecule type" value="Genomic_DNA"/>
</dbReference>
<keyword evidence="1" id="KW-0812">Transmembrane</keyword>
<comment type="caution">
    <text evidence="2">The sequence shown here is derived from an EMBL/GenBank/DDBJ whole genome shotgun (WGS) entry which is preliminary data.</text>
</comment>
<dbReference type="RefSeq" id="WP_202828092.1">
    <property type="nucleotide sequence ID" value="NZ_JAEUXJ010000014.1"/>
</dbReference>
<gene>
    <name evidence="2" type="ORF">JMJ55_23710</name>
</gene>